<dbReference type="EMBL" id="CP022386">
    <property type="protein sequence ID" value="ATA86507.1"/>
    <property type="molecule type" value="Genomic_DNA"/>
</dbReference>
<name>A0A250FRB4_9FLAO</name>
<reference evidence="3" key="1">
    <citation type="submission" date="2017-06" db="EMBL/GenBank/DDBJ databases">
        <title>Capnocytophaga spp. assemblies.</title>
        <authorList>
            <person name="Gulvik C.A."/>
        </authorList>
    </citation>
    <scope>NUCLEOTIDE SEQUENCE [LARGE SCALE GENOMIC DNA]</scope>
    <source>
        <strain evidence="3">H1496</strain>
    </source>
</reference>
<dbReference type="GeneID" id="84807845"/>
<gene>
    <name evidence="2" type="ORF">CGC50_04620</name>
</gene>
<evidence type="ECO:0000256" key="1">
    <source>
        <dbReference type="SAM" id="Phobius"/>
    </source>
</evidence>
<sequence>MKEFLFLPALLVGIFFAAFFIFLVNEFSTSLYSEVWLLFFPIPLILGIWLFYAIYYKQIILSLGAIGCSIAFFAWIMKELNVSFSKLSSEKNLPITYQNYEDLDYEVSVCAQEKGHCIHEVPTNESEDLTSCFLNHLNEVVMVQDDRMSSYIVKFDTLGYQQSIEVPTDDDHRKVAYIVDDYIINIADNTYSSFFLNDDEDFLPMTFVEASKNWTKEEQQTYFENNVKTKATCFKIVKREKSKVFFLKDDKWQYFYTDLGKETLKTQYNYPELFDEKRFPIQERSLKRTYIQPQYVQTYQDNYGYATILYYHIIKPFLTYHLKTRFETVKSQEELSALPTYYFKNDTETIEVFGSMRLYSHKHLQYQLLRIGKKTYRVGK</sequence>
<keyword evidence="1" id="KW-0812">Transmembrane</keyword>
<feature type="transmembrane region" description="Helical" evidence="1">
    <location>
        <begin position="60"/>
        <end position="77"/>
    </location>
</feature>
<organism evidence="2 3">
    <name type="scientific">Capnocytophaga gingivalis</name>
    <dbReference type="NCBI Taxonomy" id="1017"/>
    <lineage>
        <taxon>Bacteria</taxon>
        <taxon>Pseudomonadati</taxon>
        <taxon>Bacteroidota</taxon>
        <taxon>Flavobacteriia</taxon>
        <taxon>Flavobacteriales</taxon>
        <taxon>Flavobacteriaceae</taxon>
        <taxon>Capnocytophaga</taxon>
    </lineage>
</organism>
<feature type="transmembrane region" description="Helical" evidence="1">
    <location>
        <begin position="36"/>
        <end position="54"/>
    </location>
</feature>
<evidence type="ECO:0000313" key="3">
    <source>
        <dbReference type="Proteomes" id="UP000217250"/>
    </source>
</evidence>
<accession>A0A250FRB4</accession>
<dbReference type="AlphaFoldDB" id="A0A250FRB4"/>
<dbReference type="KEGG" id="cgh:CGC50_04620"/>
<protein>
    <submittedName>
        <fullName evidence="2">Uncharacterized protein</fullName>
    </submittedName>
</protein>
<proteinExistence type="predicted"/>
<keyword evidence="1" id="KW-1133">Transmembrane helix</keyword>
<dbReference type="RefSeq" id="WP_095909884.1">
    <property type="nucleotide sequence ID" value="NZ_CAUVLU010000002.1"/>
</dbReference>
<evidence type="ECO:0000313" key="2">
    <source>
        <dbReference type="EMBL" id="ATA86507.1"/>
    </source>
</evidence>
<dbReference type="Proteomes" id="UP000217250">
    <property type="component" value="Chromosome"/>
</dbReference>
<feature type="transmembrane region" description="Helical" evidence="1">
    <location>
        <begin position="6"/>
        <end position="24"/>
    </location>
</feature>
<dbReference type="OrthoDB" id="1151496at2"/>
<keyword evidence="1" id="KW-0472">Membrane</keyword>